<reference evidence="3" key="1">
    <citation type="submission" date="2015-10" db="EMBL/GenBank/DDBJ databases">
        <authorList>
            <person name="Lehtovirta-Morley L.E."/>
            <person name="Vieille C."/>
        </authorList>
    </citation>
    <scope>NUCLEOTIDE SEQUENCE [LARGE SCALE GENOMIC DNA]</scope>
</reference>
<evidence type="ECO:0000256" key="1">
    <source>
        <dbReference type="SAM" id="Phobius"/>
    </source>
</evidence>
<dbReference type="AlphaFoldDB" id="A0A128A1Y4"/>
<evidence type="ECO:0000313" key="2">
    <source>
        <dbReference type="EMBL" id="CUR51373.1"/>
    </source>
</evidence>
<keyword evidence="3" id="KW-1185">Reference proteome</keyword>
<proteinExistence type="predicted"/>
<name>A0A128A1Y4_9ARCH</name>
<dbReference type="EMBL" id="LN890280">
    <property type="protein sequence ID" value="CUR51373.1"/>
    <property type="molecule type" value="Genomic_DNA"/>
</dbReference>
<feature type="transmembrane region" description="Helical" evidence="1">
    <location>
        <begin position="443"/>
        <end position="465"/>
    </location>
</feature>
<gene>
    <name evidence="2" type="ORF">NDEV_0608</name>
</gene>
<keyword evidence="1" id="KW-0812">Transmembrane</keyword>
<dbReference type="KEGG" id="ndv:NDEV_0608"/>
<keyword evidence="1" id="KW-1133">Transmembrane helix</keyword>
<dbReference type="Proteomes" id="UP000196239">
    <property type="component" value="Chromosome 1"/>
</dbReference>
<evidence type="ECO:0000313" key="3">
    <source>
        <dbReference type="Proteomes" id="UP000196239"/>
    </source>
</evidence>
<sequence length="475" mass="53355">MKTLHFLIIGIVGLVVSGFGETRAEQSITLTPFDISFLKTDFNRTGISHQIIVIKPNQTSSIHVMVYNNDNKTHQVNLQIPMENLANFVSSYSFTPSSLTIYPHTSNATILHITAAGINDIQTGFVNILTQDKSFGMRSKGFYLAIGNDIPESRLDWIDQSLREAMPGTAFPNLHAFYETENKIIPDNVFGMPRYLPKGYQLQGFSEIAPGPLLVYAPIQITTNTTMIDFLHSGGIVAYYEVNDPAFDLNKWLTAYVGQNEAQEVVINGITGVAIEQQKRQTDNMPFTSPAVILLFKGTSQIEMYGNISLEELLKVASSVLVINESQAVSAQCREDKDFPGKPCNDAIDTSNPNQKPILGDKSDWQAFYNMKGKEWIESKKQEMYFADENGILKEWYEYGGSSGHFANADVWYYYSLYGESPDIKRYYNEAVQENWVYPIITYYYASPIVFVIVGIAAVIVGFLISKKILVKIKK</sequence>
<protein>
    <submittedName>
        <fullName evidence="2">Uncharacterized protein</fullName>
    </submittedName>
</protein>
<keyword evidence="1" id="KW-0472">Membrane</keyword>
<accession>A0A128A1Y4</accession>
<organism evidence="2 3">
    <name type="scientific">Nitrosotalea devaniterrae</name>
    <dbReference type="NCBI Taxonomy" id="1078905"/>
    <lineage>
        <taxon>Archaea</taxon>
        <taxon>Nitrososphaerota</taxon>
        <taxon>Nitrososphaeria</taxon>
        <taxon>Nitrosotaleales</taxon>
        <taxon>Nitrosotaleaceae</taxon>
        <taxon>Nitrosotalea</taxon>
    </lineage>
</organism>